<dbReference type="GeneID" id="109403258"/>
<dbReference type="InterPro" id="IPR012132">
    <property type="entry name" value="GMC_OxRdtase"/>
</dbReference>
<evidence type="ECO:0000313" key="7">
    <source>
        <dbReference type="Proteomes" id="UP000069940"/>
    </source>
</evidence>
<keyword evidence="4" id="KW-0274">FAD</keyword>
<evidence type="ECO:0000256" key="4">
    <source>
        <dbReference type="ARBA" id="ARBA00022827"/>
    </source>
</evidence>
<evidence type="ECO:0000313" key="6">
    <source>
        <dbReference type="EnsemblMetazoa" id="AALFPA23_017152.P25020"/>
    </source>
</evidence>
<dbReference type="EnsemblMetazoa" id="AALFPA23_017152.R25020">
    <property type="protein sequence ID" value="AALFPA23_017152.P25020"/>
    <property type="gene ID" value="AALFPA23_017152"/>
</dbReference>
<dbReference type="RefSeq" id="XP_062711438.1">
    <property type="nucleotide sequence ID" value="XM_062855454.1"/>
</dbReference>
<dbReference type="Pfam" id="PF05199">
    <property type="entry name" value="GMC_oxred_C"/>
    <property type="match status" value="1"/>
</dbReference>
<reference evidence="6" key="2">
    <citation type="submission" date="2025-05" db="UniProtKB">
        <authorList>
            <consortium name="EnsemblMetazoa"/>
        </authorList>
    </citation>
    <scope>IDENTIFICATION</scope>
    <source>
        <strain evidence="6">Foshan</strain>
    </source>
</reference>
<dbReference type="Gene3D" id="3.50.50.60">
    <property type="entry name" value="FAD/NAD(P)-binding domain"/>
    <property type="match status" value="1"/>
</dbReference>
<dbReference type="SUPFAM" id="SSF54373">
    <property type="entry name" value="FAD-linked reductases, C-terminal domain"/>
    <property type="match status" value="1"/>
</dbReference>
<dbReference type="PANTHER" id="PTHR11552:SF147">
    <property type="entry name" value="CHOLINE DEHYDROGENASE, MITOCHONDRIAL"/>
    <property type="match status" value="1"/>
</dbReference>
<reference evidence="7" key="1">
    <citation type="journal article" date="2015" name="Proc. Natl. Acad. Sci. U.S.A.">
        <title>Genome sequence of the Asian Tiger mosquito, Aedes albopictus, reveals insights into its biology, genetics, and evolution.</title>
        <authorList>
            <person name="Chen X.G."/>
            <person name="Jiang X."/>
            <person name="Gu J."/>
            <person name="Xu M."/>
            <person name="Wu Y."/>
            <person name="Deng Y."/>
            <person name="Zhang C."/>
            <person name="Bonizzoni M."/>
            <person name="Dermauw W."/>
            <person name="Vontas J."/>
            <person name="Armbruster P."/>
            <person name="Huang X."/>
            <person name="Yang Y."/>
            <person name="Zhang H."/>
            <person name="He W."/>
            <person name="Peng H."/>
            <person name="Liu Y."/>
            <person name="Wu K."/>
            <person name="Chen J."/>
            <person name="Lirakis M."/>
            <person name="Topalis P."/>
            <person name="Van Leeuwen T."/>
            <person name="Hall A.B."/>
            <person name="Jiang X."/>
            <person name="Thorpe C."/>
            <person name="Mueller R.L."/>
            <person name="Sun C."/>
            <person name="Waterhouse R.M."/>
            <person name="Yan G."/>
            <person name="Tu Z.J."/>
            <person name="Fang X."/>
            <person name="James A.A."/>
        </authorList>
    </citation>
    <scope>NUCLEOTIDE SEQUENCE [LARGE SCALE GENOMIC DNA]</scope>
    <source>
        <strain evidence="7">Foshan</strain>
    </source>
</reference>
<dbReference type="Pfam" id="PF00732">
    <property type="entry name" value="GMC_oxred_N"/>
    <property type="match status" value="1"/>
</dbReference>
<evidence type="ECO:0000256" key="3">
    <source>
        <dbReference type="ARBA" id="ARBA00022630"/>
    </source>
</evidence>
<dbReference type="PROSITE" id="PS00624">
    <property type="entry name" value="GMC_OXRED_2"/>
    <property type="match status" value="1"/>
</dbReference>
<dbReference type="PIRSF" id="PIRSF000137">
    <property type="entry name" value="Alcohol_oxidase"/>
    <property type="match status" value="1"/>
</dbReference>
<feature type="domain" description="Glucose-methanol-choline oxidoreductase N-terminal" evidence="5">
    <location>
        <begin position="314"/>
        <end position="328"/>
    </location>
</feature>
<comment type="cofactor">
    <cofactor evidence="1">
        <name>FAD</name>
        <dbReference type="ChEBI" id="CHEBI:57692"/>
    </cofactor>
</comment>
<dbReference type="InterPro" id="IPR000172">
    <property type="entry name" value="GMC_OxRdtase_N"/>
</dbReference>
<dbReference type="PANTHER" id="PTHR11552">
    <property type="entry name" value="GLUCOSE-METHANOL-CHOLINE GMC OXIDOREDUCTASE"/>
    <property type="match status" value="1"/>
</dbReference>
<keyword evidence="7" id="KW-1185">Reference proteome</keyword>
<comment type="similarity">
    <text evidence="2">Belongs to the GMC oxidoreductase family.</text>
</comment>
<evidence type="ECO:0000259" key="5">
    <source>
        <dbReference type="PROSITE" id="PS00624"/>
    </source>
</evidence>
<evidence type="ECO:0000256" key="1">
    <source>
        <dbReference type="ARBA" id="ARBA00001974"/>
    </source>
</evidence>
<proteinExistence type="inferred from homology"/>
<dbReference type="InterPro" id="IPR036188">
    <property type="entry name" value="FAD/NAD-bd_sf"/>
</dbReference>
<accession>A0ABM1ZCB2</accession>
<keyword evidence="3" id="KW-0285">Flavoprotein</keyword>
<protein>
    <recommendedName>
        <fullName evidence="5">Glucose-methanol-choline oxidoreductase N-terminal domain-containing protein</fullName>
    </recommendedName>
</protein>
<sequence>MEALNSQCTAQSIGPANQLFAMLIQTIAAAQCSISPPEMWPKDYAPIALSAGLQEYDFIIVGAGSAGAILANRLSENPDWKILLLEAGGDPPIESEIVVLQNSMVRSRVDWQYFTERATDSSLSTVNGTYWPRGKMLGGCSAINGMMYVRGNRDDYDEWERFGNPGWGWKDVLPYFIKSENNANPEIVNSNGGMFHGTGGYQSVAFYGDTNVYREIVRRATIEAGYKQLVDINAEEHIGYGRAQRIVEGAARCSTAKAFLNPIQNRPNLHIIKNAYVVSLYYEYGTVVRGVNMVIDNQHCLTAIASKEVIVSAGAVNTPQLLMLSGIGRREDLEPLGIPVRAELSVGENLQDHAFVPIFYGLGTSVMDITEIRREALINLFDFTLRNRSTYIFDKLSDFMGFVNTKDRNALFPDIQFMNLLMPKEDFESLEFYSGMGFNDRVLNSIRTHIQEQDMIVPWIISIDPKSRGRIRLKSANPFDHPSITTGYLSDREDLNSLREGIRMQQALFSTEVFQKLQARPLRIDIPECDVLLYDSDDFWECYIRHMTTTLYHPAGTAKMGPWNDPTAVVDSDLKVYGVERLRVIDASIMPNVISGNTHAPTMMIAEKASDVIKQAHFFSKDSYTVVDGGVFSRLDHQITEPPLPQFLDCFPTNIVELKK</sequence>
<name>A0ABM1ZCB2_AEDAL</name>
<organism evidence="6 7">
    <name type="scientific">Aedes albopictus</name>
    <name type="common">Asian tiger mosquito</name>
    <name type="synonym">Stegomyia albopicta</name>
    <dbReference type="NCBI Taxonomy" id="7160"/>
    <lineage>
        <taxon>Eukaryota</taxon>
        <taxon>Metazoa</taxon>
        <taxon>Ecdysozoa</taxon>
        <taxon>Arthropoda</taxon>
        <taxon>Hexapoda</taxon>
        <taxon>Insecta</taxon>
        <taxon>Pterygota</taxon>
        <taxon>Neoptera</taxon>
        <taxon>Endopterygota</taxon>
        <taxon>Diptera</taxon>
        <taxon>Nematocera</taxon>
        <taxon>Culicoidea</taxon>
        <taxon>Culicidae</taxon>
        <taxon>Culicinae</taxon>
        <taxon>Aedini</taxon>
        <taxon>Aedes</taxon>
        <taxon>Stegomyia</taxon>
    </lineage>
</organism>
<dbReference type="InterPro" id="IPR007867">
    <property type="entry name" value="GMC_OxRtase_C"/>
</dbReference>
<evidence type="ECO:0000256" key="2">
    <source>
        <dbReference type="ARBA" id="ARBA00010790"/>
    </source>
</evidence>
<dbReference type="SUPFAM" id="SSF51905">
    <property type="entry name" value="FAD/NAD(P)-binding domain"/>
    <property type="match status" value="1"/>
</dbReference>
<dbReference type="Gene3D" id="3.30.560.10">
    <property type="entry name" value="Glucose Oxidase, domain 3"/>
    <property type="match status" value="1"/>
</dbReference>
<dbReference type="Proteomes" id="UP000069940">
    <property type="component" value="Unassembled WGS sequence"/>
</dbReference>